<sequence length="123" mass="14024">MHQQSDNSKFYVKFYQPSFGLSYPHPWHQSHYAYHHRDHMSTLITCLSPPLPPQPPPSAMGSLLNCPHCDRTFTPRIGLVGYLRIHGTETGEPVPGAPTNSRDHHPRCPHCSRTFAKRMGLLR</sequence>
<dbReference type="AlphaFoldDB" id="A0A183TE97"/>
<dbReference type="InterPro" id="IPR013087">
    <property type="entry name" value="Znf_C2H2_type"/>
</dbReference>
<reference evidence="3 4" key="2">
    <citation type="submission" date="2018-11" db="EMBL/GenBank/DDBJ databases">
        <authorList>
            <consortium name="Pathogen Informatics"/>
        </authorList>
    </citation>
    <scope>NUCLEOTIDE SEQUENCE [LARGE SCALE GENOMIC DNA]</scope>
    <source>
        <strain evidence="3 4">NST_G2</strain>
    </source>
</reference>
<evidence type="ECO:0000313" key="5">
    <source>
        <dbReference type="WBParaSite" id="SSLN_0001535401-mRNA-1"/>
    </source>
</evidence>
<feature type="domain" description="C2H2-type" evidence="2">
    <location>
        <begin position="64"/>
        <end position="91"/>
    </location>
</feature>
<keyword evidence="1" id="KW-0863">Zinc-finger</keyword>
<accession>A0A183TE97</accession>
<dbReference type="Proteomes" id="UP000275846">
    <property type="component" value="Unassembled WGS sequence"/>
</dbReference>
<keyword evidence="4" id="KW-1185">Reference proteome</keyword>
<evidence type="ECO:0000256" key="1">
    <source>
        <dbReference type="PROSITE-ProRule" id="PRU00042"/>
    </source>
</evidence>
<organism evidence="5">
    <name type="scientific">Schistocephalus solidus</name>
    <name type="common">Tapeworm</name>
    <dbReference type="NCBI Taxonomy" id="70667"/>
    <lineage>
        <taxon>Eukaryota</taxon>
        <taxon>Metazoa</taxon>
        <taxon>Spiralia</taxon>
        <taxon>Lophotrochozoa</taxon>
        <taxon>Platyhelminthes</taxon>
        <taxon>Cestoda</taxon>
        <taxon>Eucestoda</taxon>
        <taxon>Diphyllobothriidea</taxon>
        <taxon>Diphyllobothriidae</taxon>
        <taxon>Schistocephalus</taxon>
    </lineage>
</organism>
<protein>
    <submittedName>
        <fullName evidence="5">C2H2-type domain-containing protein</fullName>
    </submittedName>
</protein>
<gene>
    <name evidence="3" type="ORF">SSLN_LOCUS14795</name>
</gene>
<proteinExistence type="predicted"/>
<dbReference type="GO" id="GO:0008270">
    <property type="term" value="F:zinc ion binding"/>
    <property type="evidence" value="ECO:0007669"/>
    <property type="project" value="UniProtKB-KW"/>
</dbReference>
<keyword evidence="1" id="KW-0479">Metal-binding</keyword>
<reference evidence="5" key="1">
    <citation type="submission" date="2016-06" db="UniProtKB">
        <authorList>
            <consortium name="WormBaseParasite"/>
        </authorList>
    </citation>
    <scope>IDENTIFICATION</scope>
</reference>
<dbReference type="PROSITE" id="PS50157">
    <property type="entry name" value="ZINC_FINGER_C2H2_2"/>
    <property type="match status" value="1"/>
</dbReference>
<dbReference type="EMBL" id="UYSU01039318">
    <property type="protein sequence ID" value="VDM01181.1"/>
    <property type="molecule type" value="Genomic_DNA"/>
</dbReference>
<name>A0A183TE97_SCHSO</name>
<dbReference type="WBParaSite" id="SSLN_0001535401-mRNA-1">
    <property type="protein sequence ID" value="SSLN_0001535401-mRNA-1"/>
    <property type="gene ID" value="SSLN_0001535401"/>
</dbReference>
<evidence type="ECO:0000259" key="2">
    <source>
        <dbReference type="PROSITE" id="PS50157"/>
    </source>
</evidence>
<keyword evidence="1" id="KW-0862">Zinc</keyword>
<evidence type="ECO:0000313" key="3">
    <source>
        <dbReference type="EMBL" id="VDM01181.1"/>
    </source>
</evidence>
<evidence type="ECO:0000313" key="4">
    <source>
        <dbReference type="Proteomes" id="UP000275846"/>
    </source>
</evidence>